<dbReference type="EnsemblProtists" id="HpaT812692">
    <property type="protein sequence ID" value="HpaP812692"/>
    <property type="gene ID" value="HpaG812692"/>
</dbReference>
<dbReference type="STRING" id="559515.M4C0Y8"/>
<dbReference type="VEuPathDB" id="FungiDB:HpaG812692"/>
<dbReference type="InterPro" id="IPR015943">
    <property type="entry name" value="WD40/YVTN_repeat-like_dom_sf"/>
</dbReference>
<keyword evidence="3" id="KW-1185">Reference proteome</keyword>
<dbReference type="AlphaFoldDB" id="M4C0Y8"/>
<protein>
    <submittedName>
        <fullName evidence="2">Uncharacterized protein</fullName>
    </submittedName>
</protein>
<reference evidence="3" key="1">
    <citation type="journal article" date="2010" name="Science">
        <title>Signatures of adaptation to obligate biotrophy in the Hyaloperonospora arabidopsidis genome.</title>
        <authorList>
            <person name="Baxter L."/>
            <person name="Tripathy S."/>
            <person name="Ishaque N."/>
            <person name="Boot N."/>
            <person name="Cabral A."/>
            <person name="Kemen E."/>
            <person name="Thines M."/>
            <person name="Ah-Fong A."/>
            <person name="Anderson R."/>
            <person name="Badejoko W."/>
            <person name="Bittner-Eddy P."/>
            <person name="Boore J.L."/>
            <person name="Chibucos M.C."/>
            <person name="Coates M."/>
            <person name="Dehal P."/>
            <person name="Delehaunty K."/>
            <person name="Dong S."/>
            <person name="Downton P."/>
            <person name="Dumas B."/>
            <person name="Fabro G."/>
            <person name="Fronick C."/>
            <person name="Fuerstenberg S.I."/>
            <person name="Fulton L."/>
            <person name="Gaulin E."/>
            <person name="Govers F."/>
            <person name="Hughes L."/>
            <person name="Humphray S."/>
            <person name="Jiang R.H."/>
            <person name="Judelson H."/>
            <person name="Kamoun S."/>
            <person name="Kyung K."/>
            <person name="Meijer H."/>
            <person name="Minx P."/>
            <person name="Morris P."/>
            <person name="Nelson J."/>
            <person name="Phuntumart V."/>
            <person name="Qutob D."/>
            <person name="Rehmany A."/>
            <person name="Rougon-Cardoso A."/>
            <person name="Ryden P."/>
            <person name="Torto-Alalibo T."/>
            <person name="Studholme D."/>
            <person name="Wang Y."/>
            <person name="Win J."/>
            <person name="Wood J."/>
            <person name="Clifton S.W."/>
            <person name="Rogers J."/>
            <person name="Van den Ackerveken G."/>
            <person name="Jones J.D."/>
            <person name="McDowell J.M."/>
            <person name="Beynon J."/>
            <person name="Tyler B.M."/>
        </authorList>
    </citation>
    <scope>NUCLEOTIDE SEQUENCE [LARGE SCALE GENOMIC DNA]</scope>
    <source>
        <strain evidence="3">Emoy2</strain>
    </source>
</reference>
<dbReference type="Proteomes" id="UP000011713">
    <property type="component" value="Unassembled WGS sequence"/>
</dbReference>
<evidence type="ECO:0000313" key="2">
    <source>
        <dbReference type="EnsemblProtists" id="HpaP812692"/>
    </source>
</evidence>
<dbReference type="SUPFAM" id="SSF50978">
    <property type="entry name" value="WD40 repeat-like"/>
    <property type="match status" value="1"/>
</dbReference>
<name>M4C0Y8_HYAAE</name>
<organism evidence="2 3">
    <name type="scientific">Hyaloperonospora arabidopsidis (strain Emoy2)</name>
    <name type="common">Downy mildew agent</name>
    <name type="synonym">Peronospora arabidopsidis</name>
    <dbReference type="NCBI Taxonomy" id="559515"/>
    <lineage>
        <taxon>Eukaryota</taxon>
        <taxon>Sar</taxon>
        <taxon>Stramenopiles</taxon>
        <taxon>Oomycota</taxon>
        <taxon>Peronosporomycetes</taxon>
        <taxon>Peronosporales</taxon>
        <taxon>Peronosporaceae</taxon>
        <taxon>Hyaloperonospora</taxon>
    </lineage>
</organism>
<accession>M4C0Y8</accession>
<evidence type="ECO:0000313" key="3">
    <source>
        <dbReference type="Proteomes" id="UP000011713"/>
    </source>
</evidence>
<dbReference type="InParanoid" id="M4C0Y8"/>
<reference evidence="2" key="2">
    <citation type="submission" date="2015-06" db="UniProtKB">
        <authorList>
            <consortium name="EnsemblProtists"/>
        </authorList>
    </citation>
    <scope>IDENTIFICATION</scope>
    <source>
        <strain evidence="2">Emoy2</strain>
    </source>
</reference>
<evidence type="ECO:0000256" key="1">
    <source>
        <dbReference type="SAM" id="MobiDB-lite"/>
    </source>
</evidence>
<dbReference type="HOGENOM" id="CLU_798033_0_0_1"/>
<sequence>MKRHASQPITAFFQRKQTRRISIESISSDSDRDIDASCDDSHLNELNSPADLKSDQKVQSVASRPVIPRHGSSHPLNREDVTATLQLRELDGGATTRSVIGGFQRSRRRRKQLLVRWALTHFQRLPVALHLAPDWEQQAGTLTSEAFYVSCLEFDVQGVLLVAGASNGVIALYDFDDAFYHSLNVGQRALRKEAKNESEKEKEEEGDEEMRTDKMLYPIHTIFTPFEVKCIRWNSFNEVCGNFAVFDLMRWVVSILTVAFWRKDEIACSFTNRNEIYLFHLDKFPSRPHRVLKSSNHPSSGYNDLLFLPAIETTRRPTTACIIAGDVDGAIRMWDPRFPLRPVWSFHTGSPAKSINSLLLSENKQFLICGNEAGVLMVRRMISSTRSFLHLVQNLYRNEKLQSRSWRQSNVRTAVHYKH</sequence>
<dbReference type="eggNOG" id="ENOG502QTIU">
    <property type="taxonomic scope" value="Eukaryota"/>
</dbReference>
<dbReference type="EMBL" id="JH598087">
    <property type="status" value="NOT_ANNOTATED_CDS"/>
    <property type="molecule type" value="Genomic_DNA"/>
</dbReference>
<dbReference type="InterPro" id="IPR036322">
    <property type="entry name" value="WD40_repeat_dom_sf"/>
</dbReference>
<dbReference type="Gene3D" id="2.130.10.10">
    <property type="entry name" value="YVTN repeat-like/Quinoprotein amine dehydrogenase"/>
    <property type="match status" value="1"/>
</dbReference>
<feature type="region of interest" description="Disordered" evidence="1">
    <location>
        <begin position="53"/>
        <end position="75"/>
    </location>
</feature>
<proteinExistence type="predicted"/>